<reference evidence="2 3" key="1">
    <citation type="journal article" date="2018" name="PLoS Genet.">
        <title>Population sequencing reveals clonal diversity and ancestral inbreeding in the grapevine cultivar Chardonnay.</title>
        <authorList>
            <person name="Roach M.J."/>
            <person name="Johnson D.L."/>
            <person name="Bohlmann J."/>
            <person name="van Vuuren H.J."/>
            <person name="Jones S.J."/>
            <person name="Pretorius I.S."/>
            <person name="Schmidt S.A."/>
            <person name="Borneman A.R."/>
        </authorList>
    </citation>
    <scope>NUCLEOTIDE SEQUENCE [LARGE SCALE GENOMIC DNA]</scope>
    <source>
        <strain evidence="3">cv. Chardonnay</strain>
        <strain evidence="2">I10V1</strain>
        <tissue evidence="2">Leaf</tissue>
    </source>
</reference>
<dbReference type="EMBL" id="QGNW01002576">
    <property type="protein sequence ID" value="RVW17561.1"/>
    <property type="molecule type" value="Genomic_DNA"/>
</dbReference>
<gene>
    <name evidence="2" type="ORF">CK203_004698</name>
    <name evidence="1" type="ORF">CK203_083531</name>
</gene>
<dbReference type="AlphaFoldDB" id="A0A438KGN8"/>
<proteinExistence type="predicted"/>
<dbReference type="Proteomes" id="UP000288805">
    <property type="component" value="Unassembled WGS sequence"/>
</dbReference>
<evidence type="ECO:0000313" key="2">
    <source>
        <dbReference type="EMBL" id="RVX20365.1"/>
    </source>
</evidence>
<evidence type="ECO:0000313" key="1">
    <source>
        <dbReference type="EMBL" id="RVW17561.1"/>
    </source>
</evidence>
<protein>
    <submittedName>
        <fullName evidence="2">Uncharacterized protein</fullName>
    </submittedName>
</protein>
<evidence type="ECO:0000313" key="3">
    <source>
        <dbReference type="Proteomes" id="UP000288805"/>
    </source>
</evidence>
<name>A0A438KGN8_VITVI</name>
<dbReference type="EMBL" id="QGNW01000007">
    <property type="protein sequence ID" value="RVX20365.1"/>
    <property type="molecule type" value="Genomic_DNA"/>
</dbReference>
<accession>A0A438KGN8</accession>
<organism evidence="2 3">
    <name type="scientific">Vitis vinifera</name>
    <name type="common">Grape</name>
    <dbReference type="NCBI Taxonomy" id="29760"/>
    <lineage>
        <taxon>Eukaryota</taxon>
        <taxon>Viridiplantae</taxon>
        <taxon>Streptophyta</taxon>
        <taxon>Embryophyta</taxon>
        <taxon>Tracheophyta</taxon>
        <taxon>Spermatophyta</taxon>
        <taxon>Magnoliopsida</taxon>
        <taxon>eudicotyledons</taxon>
        <taxon>Gunneridae</taxon>
        <taxon>Pentapetalae</taxon>
        <taxon>rosids</taxon>
        <taxon>Vitales</taxon>
        <taxon>Vitaceae</taxon>
        <taxon>Viteae</taxon>
        <taxon>Vitis</taxon>
    </lineage>
</organism>
<comment type="caution">
    <text evidence="2">The sequence shown here is derived from an EMBL/GenBank/DDBJ whole genome shotgun (WGS) entry which is preliminary data.</text>
</comment>
<sequence length="209" mass="24515">MTEFRKADGYENTYTLVRNRRKKILRPIKEIPPHKQPKEKLAPLKLEEEPSNTLTKKQVKVTRNEEEIINDESRKQEVMELILDQPVEELKEIVEASEESILDFLRPNIIHGKETTKEKRKALLGISIDRGKSLKLEGIEIDPEKIKAIVDWPVRTNIHEGPLLRVKDRMDALNCAWTNFYFLEIGRGLIEGKALFKFKNMWRMGRGLW</sequence>